<evidence type="ECO:0000313" key="3">
    <source>
        <dbReference type="EMBL" id="HJC85211.1"/>
    </source>
</evidence>
<feature type="signal peptide" evidence="2">
    <location>
        <begin position="1"/>
        <end position="30"/>
    </location>
</feature>
<dbReference type="AlphaFoldDB" id="A0A9D2TNZ7"/>
<reference evidence="3" key="2">
    <citation type="submission" date="2021-04" db="EMBL/GenBank/DDBJ databases">
        <authorList>
            <person name="Gilroy R."/>
        </authorList>
    </citation>
    <scope>NUCLEOTIDE SEQUENCE</scope>
    <source>
        <strain evidence="3">ChiHjej13B12-4958</strain>
    </source>
</reference>
<feature type="compositionally biased region" description="Low complexity" evidence="1">
    <location>
        <begin position="30"/>
        <end position="44"/>
    </location>
</feature>
<feature type="compositionally biased region" description="Acidic residues" evidence="1">
    <location>
        <begin position="45"/>
        <end position="55"/>
    </location>
</feature>
<feature type="region of interest" description="Disordered" evidence="1">
    <location>
        <begin position="30"/>
        <end position="55"/>
    </location>
</feature>
<comment type="caution">
    <text evidence="3">The sequence shown here is derived from an EMBL/GenBank/DDBJ whole genome shotgun (WGS) entry which is preliminary data.</text>
</comment>
<name>A0A9D2TNZ7_9CORY</name>
<protein>
    <recommendedName>
        <fullName evidence="5">Secreted protein</fullName>
    </recommendedName>
</protein>
<feature type="region of interest" description="Disordered" evidence="1">
    <location>
        <begin position="124"/>
        <end position="143"/>
    </location>
</feature>
<sequence length="143" mass="13781">MRTTRTRFSRVGIAALAIAPALAFAPAAVADEAEGSTPELPGSEEGTEGSGDDVNLEDIASSLADADLERIAGVAVSLSSGDVSLSTALDVIDLINGGDQTIGEVIGSVAGVVGIDAGSAEALGSQVSSVTGGSSEGSSSSGS</sequence>
<evidence type="ECO:0008006" key="5">
    <source>
        <dbReference type="Google" id="ProtNLM"/>
    </source>
</evidence>
<dbReference type="EMBL" id="DWVP01000015">
    <property type="protein sequence ID" value="HJC85211.1"/>
    <property type="molecule type" value="Genomic_DNA"/>
</dbReference>
<gene>
    <name evidence="3" type="ORF">H9751_06680</name>
</gene>
<feature type="chain" id="PRO_5039174779" description="Secreted protein" evidence="2">
    <location>
        <begin position="31"/>
        <end position="143"/>
    </location>
</feature>
<accession>A0A9D2TNZ7</accession>
<proteinExistence type="predicted"/>
<evidence type="ECO:0000256" key="1">
    <source>
        <dbReference type="SAM" id="MobiDB-lite"/>
    </source>
</evidence>
<reference evidence="3" key="1">
    <citation type="journal article" date="2021" name="PeerJ">
        <title>Extensive microbial diversity within the chicken gut microbiome revealed by metagenomics and culture.</title>
        <authorList>
            <person name="Gilroy R."/>
            <person name="Ravi A."/>
            <person name="Getino M."/>
            <person name="Pursley I."/>
            <person name="Horton D.L."/>
            <person name="Alikhan N.F."/>
            <person name="Baker D."/>
            <person name="Gharbi K."/>
            <person name="Hall N."/>
            <person name="Watson M."/>
            <person name="Adriaenssens E.M."/>
            <person name="Foster-Nyarko E."/>
            <person name="Jarju S."/>
            <person name="Secka A."/>
            <person name="Antonio M."/>
            <person name="Oren A."/>
            <person name="Chaudhuri R.R."/>
            <person name="La Ragione R."/>
            <person name="Hildebrand F."/>
            <person name="Pallen M.J."/>
        </authorList>
    </citation>
    <scope>NUCLEOTIDE SEQUENCE</scope>
    <source>
        <strain evidence="3">ChiHjej13B12-4958</strain>
    </source>
</reference>
<dbReference type="Proteomes" id="UP000823858">
    <property type="component" value="Unassembled WGS sequence"/>
</dbReference>
<evidence type="ECO:0000313" key="4">
    <source>
        <dbReference type="Proteomes" id="UP000823858"/>
    </source>
</evidence>
<organism evidence="3 4">
    <name type="scientific">Candidatus Corynebacterium faecigallinarum</name>
    <dbReference type="NCBI Taxonomy" id="2838528"/>
    <lineage>
        <taxon>Bacteria</taxon>
        <taxon>Bacillati</taxon>
        <taxon>Actinomycetota</taxon>
        <taxon>Actinomycetes</taxon>
        <taxon>Mycobacteriales</taxon>
        <taxon>Corynebacteriaceae</taxon>
        <taxon>Corynebacterium</taxon>
    </lineage>
</organism>
<keyword evidence="2" id="KW-0732">Signal</keyword>
<evidence type="ECO:0000256" key="2">
    <source>
        <dbReference type="SAM" id="SignalP"/>
    </source>
</evidence>